<comment type="caution">
    <text evidence="9">Lacks conserved residue(s) required for the propagation of feature annotation.</text>
</comment>
<accession>A0A8C3A6I0</accession>
<evidence type="ECO:0000256" key="9">
    <source>
        <dbReference type="PROSITE-ProRule" id="PRU00302"/>
    </source>
</evidence>
<evidence type="ECO:0000256" key="6">
    <source>
        <dbReference type="ARBA" id="ARBA00023136"/>
    </source>
</evidence>
<proteinExistence type="predicted"/>
<keyword evidence="6 10" id="KW-0472">Membrane</keyword>
<evidence type="ECO:0000256" key="8">
    <source>
        <dbReference type="ARBA" id="ARBA00023180"/>
    </source>
</evidence>
<dbReference type="PANTHER" id="PTHR24051:SF5">
    <property type="entry name" value="SUSHI DOMAIN-CONTAINING PROTEIN 1"/>
    <property type="match status" value="1"/>
</dbReference>
<evidence type="ECO:0000313" key="13">
    <source>
        <dbReference type="Proteomes" id="UP000694565"/>
    </source>
</evidence>
<dbReference type="CDD" id="cd00033">
    <property type="entry name" value="CCP"/>
    <property type="match status" value="4"/>
</dbReference>
<feature type="transmembrane region" description="Helical" evidence="10">
    <location>
        <begin position="537"/>
        <end position="558"/>
    </location>
</feature>
<keyword evidence="7" id="KW-1015">Disulfide bond</keyword>
<keyword evidence="4" id="KW-0677">Repeat</keyword>
<dbReference type="GeneTree" id="ENSGT00390000013892"/>
<evidence type="ECO:0000256" key="1">
    <source>
        <dbReference type="ARBA" id="ARBA00004479"/>
    </source>
</evidence>
<feature type="domain" description="Sushi" evidence="11">
    <location>
        <begin position="187"/>
        <end position="246"/>
    </location>
</feature>
<dbReference type="Pfam" id="PF23144">
    <property type="entry name" value="Fn3_PTPRU"/>
    <property type="match status" value="1"/>
</dbReference>
<dbReference type="Proteomes" id="UP000694565">
    <property type="component" value="Unplaced"/>
</dbReference>
<comment type="subcellular location">
    <subcellularLocation>
        <location evidence="1">Membrane</location>
        <topology evidence="1">Single-pass type I membrane protein</topology>
    </subcellularLocation>
</comment>
<dbReference type="SUPFAM" id="SSF57535">
    <property type="entry name" value="Complement control module/SCR domain"/>
    <property type="match status" value="5"/>
</dbReference>
<dbReference type="SMART" id="SM00032">
    <property type="entry name" value="CCP"/>
    <property type="match status" value="5"/>
</dbReference>
<dbReference type="InterPro" id="IPR057598">
    <property type="entry name" value="Fn3_PTPRU"/>
</dbReference>
<evidence type="ECO:0000259" key="11">
    <source>
        <dbReference type="PROSITE" id="PS50923"/>
    </source>
</evidence>
<dbReference type="InterPro" id="IPR000436">
    <property type="entry name" value="Sushi_SCR_CCP_dom"/>
</dbReference>
<keyword evidence="8" id="KW-0325">Glycoprotein</keyword>
<keyword evidence="2 10" id="KW-0812">Transmembrane</keyword>
<dbReference type="GO" id="GO:0016020">
    <property type="term" value="C:membrane"/>
    <property type="evidence" value="ECO:0007669"/>
    <property type="project" value="UniProtKB-SubCell"/>
</dbReference>
<feature type="domain" description="Sushi" evidence="11">
    <location>
        <begin position="67"/>
        <end position="126"/>
    </location>
</feature>
<dbReference type="Gene3D" id="2.10.70.10">
    <property type="entry name" value="Complement Module, domain 1"/>
    <property type="match status" value="3"/>
</dbReference>
<dbReference type="PROSITE" id="PS50923">
    <property type="entry name" value="SUSHI"/>
    <property type="match status" value="4"/>
</dbReference>
<evidence type="ECO:0000256" key="3">
    <source>
        <dbReference type="ARBA" id="ARBA00022729"/>
    </source>
</evidence>
<evidence type="ECO:0000313" key="12">
    <source>
        <dbReference type="Ensembl" id="ENSCLMP00005036873.1"/>
    </source>
</evidence>
<evidence type="ECO:0000256" key="4">
    <source>
        <dbReference type="ARBA" id="ARBA00022737"/>
    </source>
</evidence>
<keyword evidence="13" id="KW-1185">Reference proteome</keyword>
<keyword evidence="3" id="KW-0732">Signal</keyword>
<organism evidence="12 13">
    <name type="scientific">Cyclopterus lumpus</name>
    <name type="common">Lumpsucker</name>
    <dbReference type="NCBI Taxonomy" id="8103"/>
    <lineage>
        <taxon>Eukaryota</taxon>
        <taxon>Metazoa</taxon>
        <taxon>Chordata</taxon>
        <taxon>Craniata</taxon>
        <taxon>Vertebrata</taxon>
        <taxon>Euteleostomi</taxon>
        <taxon>Actinopterygii</taxon>
        <taxon>Neopterygii</taxon>
        <taxon>Teleostei</taxon>
        <taxon>Neoteleostei</taxon>
        <taxon>Acanthomorphata</taxon>
        <taxon>Eupercaria</taxon>
        <taxon>Perciformes</taxon>
        <taxon>Cottioidei</taxon>
        <taxon>Cottales</taxon>
        <taxon>Cyclopteridae</taxon>
        <taxon>Cyclopterus</taxon>
    </lineage>
</organism>
<reference evidence="12" key="1">
    <citation type="submission" date="2025-08" db="UniProtKB">
        <authorList>
            <consortium name="Ensembl"/>
        </authorList>
    </citation>
    <scope>IDENTIFICATION</scope>
</reference>
<keyword evidence="9" id="KW-0768">Sushi</keyword>
<keyword evidence="5 10" id="KW-1133">Transmembrane helix</keyword>
<dbReference type="PANTHER" id="PTHR24051">
    <property type="entry name" value="SUSHI DOMAIN-CONTAINING PROTEIN 1"/>
    <property type="match status" value="1"/>
</dbReference>
<dbReference type="InterPro" id="IPR035976">
    <property type="entry name" value="Sushi/SCR/CCP_sf"/>
</dbReference>
<dbReference type="InterPro" id="IPR051622">
    <property type="entry name" value="R-tyr_protein_phosphatases"/>
</dbReference>
<evidence type="ECO:0000256" key="10">
    <source>
        <dbReference type="SAM" id="Phobius"/>
    </source>
</evidence>
<feature type="domain" description="Sushi" evidence="11">
    <location>
        <begin position="7"/>
        <end position="66"/>
    </location>
</feature>
<protein>
    <submittedName>
        <fullName evidence="12">Sushi domain containing 1</fullName>
    </submittedName>
</protein>
<name>A0A8C3A6I0_CYCLU</name>
<dbReference type="Gene3D" id="2.20.28.230">
    <property type="match status" value="1"/>
</dbReference>
<feature type="domain" description="Sushi" evidence="11">
    <location>
        <begin position="127"/>
        <end position="186"/>
    </location>
</feature>
<evidence type="ECO:0000256" key="5">
    <source>
        <dbReference type="ARBA" id="ARBA00022989"/>
    </source>
</evidence>
<reference evidence="12" key="2">
    <citation type="submission" date="2025-09" db="UniProtKB">
        <authorList>
            <consortium name="Ensembl"/>
        </authorList>
    </citation>
    <scope>IDENTIFICATION</scope>
</reference>
<dbReference type="Pfam" id="PF00084">
    <property type="entry name" value="Sushi"/>
    <property type="match status" value="4"/>
</dbReference>
<dbReference type="AlphaFoldDB" id="A0A8C3A6I0"/>
<evidence type="ECO:0000256" key="7">
    <source>
        <dbReference type="ARBA" id="ARBA00023157"/>
    </source>
</evidence>
<evidence type="ECO:0000256" key="2">
    <source>
        <dbReference type="ARBA" id="ARBA00022692"/>
    </source>
</evidence>
<sequence>MLFLVEAMCGSPPVIESTEQVWDSHSTLGSTVLYVCKAGFYYKGGLNISMCNENAQWTPPTLLCQEVLCGDPPTLPHTGQVWNGSSSPGSTVTYYCKIGFYHREGNNMSLCSINGYWTKPNISCKEVDCGVPPPIPHSVMLWDKISTLGSQVVYQCNSGYRRVGEGNVSVCTASGDWDGASLLCQEISCQEPVFKPRAKMLWDGTSHIGTVVHYQCEEGYYTTSLRNYSVCGENGLWEDNDLWCEAKCGPIPLLAQTEVMWHNRSVVIYRCVDGYHSWRGSYASVCGSSGVWLRATLRCIEIKPPVNHLSVLNEKCLHWRAEKYEEDEEVYKVTYIGSRDYERSFHDRGKRCLSSKADQLELCLNLLPVTNYSISISALSSRFTATISTNTSLTVPPAPVVYYREFETPVPTLRLRRSPNTLDPISLYQVFVLPVEEIMMFDCSSPVSSDISIKIKSSTEYITAQIDVGHVRTDMNFTVGDGLYYGGFFNAPLENGRNYYIILRAVSQWKSALKSSCVLWAKVRGTSYVLRVSSLSAAAAIGLVVLVILVGYSFNWFFKRT</sequence>
<dbReference type="Ensembl" id="ENSCLMT00005038316.1">
    <property type="protein sequence ID" value="ENSCLMP00005036873.1"/>
    <property type="gene ID" value="ENSCLMG00005017573.1"/>
</dbReference>